<protein>
    <recommendedName>
        <fullName evidence="1">SGNH hydrolase-type esterase domain-containing protein</fullName>
    </recommendedName>
</protein>
<dbReference type="InterPro" id="IPR013830">
    <property type="entry name" value="SGNH_hydro"/>
</dbReference>
<dbReference type="AlphaFoldDB" id="A0A2V5JNY1"/>
<evidence type="ECO:0000313" key="3">
    <source>
        <dbReference type="Proteomes" id="UP000247980"/>
    </source>
</evidence>
<keyword evidence="3" id="KW-1185">Reference proteome</keyword>
<dbReference type="SUPFAM" id="SSF52266">
    <property type="entry name" value="SGNH hydrolase"/>
    <property type="match status" value="1"/>
</dbReference>
<dbReference type="EMBL" id="QJVC01000001">
    <property type="protein sequence ID" value="PYI40156.1"/>
    <property type="molecule type" value="Genomic_DNA"/>
</dbReference>
<evidence type="ECO:0000313" key="2">
    <source>
        <dbReference type="EMBL" id="PYI40156.1"/>
    </source>
</evidence>
<dbReference type="RefSeq" id="WP_110483481.1">
    <property type="nucleotide sequence ID" value="NZ_QJVC01000001.1"/>
</dbReference>
<proteinExistence type="predicted"/>
<name>A0A2V5JNY1_9MICC</name>
<dbReference type="Proteomes" id="UP000247980">
    <property type="component" value="Unassembled WGS sequence"/>
</dbReference>
<gene>
    <name evidence="2" type="ORF">CVS30_01130</name>
</gene>
<evidence type="ECO:0000259" key="1">
    <source>
        <dbReference type="Pfam" id="PF13472"/>
    </source>
</evidence>
<feature type="domain" description="SGNH hydrolase-type esterase" evidence="1">
    <location>
        <begin position="142"/>
        <end position="312"/>
    </location>
</feature>
<dbReference type="Pfam" id="PF13472">
    <property type="entry name" value="Lipase_GDSL_2"/>
    <property type="match status" value="1"/>
</dbReference>
<organism evidence="2 3">
    <name type="scientific">Arthrobacter psychrolactophilus</name>
    <dbReference type="NCBI Taxonomy" id="92442"/>
    <lineage>
        <taxon>Bacteria</taxon>
        <taxon>Bacillati</taxon>
        <taxon>Actinomycetota</taxon>
        <taxon>Actinomycetes</taxon>
        <taxon>Micrococcales</taxon>
        <taxon>Micrococcaceae</taxon>
        <taxon>Arthrobacter</taxon>
    </lineage>
</organism>
<reference evidence="2 3" key="1">
    <citation type="submission" date="2018-05" db="EMBL/GenBank/DDBJ databases">
        <title>Genetic diversity of glacier-inhabiting Cryobacterium bacteria in China and description of Cryobacterium mengkeensis sp. nov. and Arthrobacter glacialis sp. nov.</title>
        <authorList>
            <person name="Liu Q."/>
            <person name="Xin Y.-H."/>
        </authorList>
    </citation>
    <scope>NUCLEOTIDE SEQUENCE [LARGE SCALE GENOMIC DNA]</scope>
    <source>
        <strain evidence="2 3">B7</strain>
    </source>
</reference>
<dbReference type="Gene3D" id="2.60.120.260">
    <property type="entry name" value="Galactose-binding domain-like"/>
    <property type="match status" value="1"/>
</dbReference>
<accession>A0A2V5JNY1</accession>
<sequence length="327" mass="34978">MTLVAAQWSGMFAMHQSAHGAQSFERLDPTGYLPPFTDGLANRAAMAAGIRAAWRSDGGTLVLDGHGAADCAPYDLLINGERTHRLPAIGAHRYVLELTGLAPNSLVQLWLPHYGDLTINQATLDGESVTSVGEEGPRWITYGSSITHCQQADGPTQTWPTLVARDNGWRLTNLGLAGECQLDPIAAETIAQTPADLISLCVGINSYNAAVFSERSYGPALQGFLKAVRRAHPAVPLVVITPVLSLPREDKVNAVGWTLADYRQATADVVRYLQAQGDSRLHLVDGATVLTAQEALDRLPDTLHPDTEGYALMAQRLSPALAAALNS</sequence>
<comment type="caution">
    <text evidence="2">The sequence shown here is derived from an EMBL/GenBank/DDBJ whole genome shotgun (WGS) entry which is preliminary data.</text>
</comment>
<dbReference type="InterPro" id="IPR036514">
    <property type="entry name" value="SGNH_hydro_sf"/>
</dbReference>
<dbReference type="Gene3D" id="3.40.50.1110">
    <property type="entry name" value="SGNH hydrolase"/>
    <property type="match status" value="1"/>
</dbReference>
<dbReference type="OrthoDB" id="2060945at2"/>